<dbReference type="HOGENOM" id="CLU_2196829_0_0_1"/>
<protein>
    <submittedName>
        <fullName evidence="2">Uncharacterized protein</fullName>
    </submittedName>
</protein>
<dbReference type="VEuPathDB" id="FungiDB:CCM_04219"/>
<dbReference type="Proteomes" id="UP000001610">
    <property type="component" value="Unassembled WGS sequence"/>
</dbReference>
<dbReference type="EMBL" id="JH126401">
    <property type="protein sequence ID" value="EGX92847.1"/>
    <property type="molecule type" value="Genomic_DNA"/>
</dbReference>
<dbReference type="InParanoid" id="G3JE22"/>
<feature type="region of interest" description="Disordered" evidence="1">
    <location>
        <begin position="35"/>
        <end position="108"/>
    </location>
</feature>
<evidence type="ECO:0000256" key="1">
    <source>
        <dbReference type="SAM" id="MobiDB-lite"/>
    </source>
</evidence>
<sequence length="108" mass="11707">MSPENTCISMVIHAATRCALICPCFARFQRGNSLSAVTSKKKKEIRLIPVPPRQLHPPTSRSSPVPNKTSSADANATSSGSTRREPVTLYRGKTFTRSSESARSSRCG</sequence>
<evidence type="ECO:0000313" key="3">
    <source>
        <dbReference type="Proteomes" id="UP000001610"/>
    </source>
</evidence>
<organism evidence="2 3">
    <name type="scientific">Cordyceps militaris (strain CM01)</name>
    <name type="common">Caterpillar fungus</name>
    <dbReference type="NCBI Taxonomy" id="983644"/>
    <lineage>
        <taxon>Eukaryota</taxon>
        <taxon>Fungi</taxon>
        <taxon>Dikarya</taxon>
        <taxon>Ascomycota</taxon>
        <taxon>Pezizomycotina</taxon>
        <taxon>Sordariomycetes</taxon>
        <taxon>Hypocreomycetidae</taxon>
        <taxon>Hypocreales</taxon>
        <taxon>Cordycipitaceae</taxon>
        <taxon>Cordyceps</taxon>
    </lineage>
</organism>
<dbReference type="AlphaFoldDB" id="G3JE22"/>
<name>G3JE22_CORMM</name>
<proteinExistence type="predicted"/>
<accession>G3JE22</accession>
<evidence type="ECO:0000313" key="2">
    <source>
        <dbReference type="EMBL" id="EGX92847.1"/>
    </source>
</evidence>
<dbReference type="KEGG" id="cmt:CCM_04219"/>
<reference evidence="2 3" key="1">
    <citation type="journal article" date="2011" name="Genome Biol.">
        <title>Genome sequence of the insect pathogenic fungus Cordyceps militaris, a valued traditional Chinese medicine.</title>
        <authorList>
            <person name="Zheng P."/>
            <person name="Xia Y."/>
            <person name="Xiao G."/>
            <person name="Xiong C."/>
            <person name="Hu X."/>
            <person name="Zhang S."/>
            <person name="Zheng H."/>
            <person name="Huang Y."/>
            <person name="Zhou Y."/>
            <person name="Wang S."/>
            <person name="Zhao G.P."/>
            <person name="Liu X."/>
            <person name="St Leger R.J."/>
            <person name="Wang C."/>
        </authorList>
    </citation>
    <scope>NUCLEOTIDE SEQUENCE [LARGE SCALE GENOMIC DNA]</scope>
    <source>
        <strain evidence="2 3">CM01</strain>
    </source>
</reference>
<feature type="compositionally biased region" description="Polar residues" evidence="1">
    <location>
        <begin position="95"/>
        <end position="108"/>
    </location>
</feature>
<dbReference type="GeneID" id="18166242"/>
<dbReference type="RefSeq" id="XP_006669430.1">
    <property type="nucleotide sequence ID" value="XM_006669367.1"/>
</dbReference>
<gene>
    <name evidence="2" type="ORF">CCM_04219</name>
</gene>
<keyword evidence="3" id="KW-1185">Reference proteome</keyword>
<feature type="compositionally biased region" description="Polar residues" evidence="1">
    <location>
        <begin position="57"/>
        <end position="81"/>
    </location>
</feature>